<keyword evidence="6" id="KW-0479">Metal-binding</keyword>
<gene>
    <name evidence="8" type="ORF">SAMN05216454_105116</name>
</gene>
<dbReference type="GO" id="GO:0046872">
    <property type="term" value="F:metal ion binding"/>
    <property type="evidence" value="ECO:0007669"/>
    <property type="project" value="UniProtKB-KW"/>
</dbReference>
<dbReference type="PANTHER" id="PTHR34382">
    <property type="entry name" value="PTS SYSTEM N,N'-DIACETYLCHITOBIOSE-SPECIFIC EIIA COMPONENT"/>
    <property type="match status" value="1"/>
</dbReference>
<keyword evidence="1" id="KW-0813">Transport</keyword>
<dbReference type="PIRSF" id="PIRSF000699">
    <property type="entry name" value="PTS_IILac_III"/>
    <property type="match status" value="1"/>
</dbReference>
<evidence type="ECO:0000256" key="6">
    <source>
        <dbReference type="PIRSR" id="PIRSR000699-2"/>
    </source>
</evidence>
<organism evidence="8 9">
    <name type="scientific">Peptostreptococcus russellii</name>
    <dbReference type="NCBI Taxonomy" id="215200"/>
    <lineage>
        <taxon>Bacteria</taxon>
        <taxon>Bacillati</taxon>
        <taxon>Bacillota</taxon>
        <taxon>Clostridia</taxon>
        <taxon>Peptostreptococcales</taxon>
        <taxon>Peptostreptococcaceae</taxon>
        <taxon>Peptostreptococcus</taxon>
    </lineage>
</organism>
<keyword evidence="9" id="KW-1185">Reference proteome</keyword>
<dbReference type="PANTHER" id="PTHR34382:SF10">
    <property type="entry name" value="PTS SYSTEM OLIGO-BETA-MANNOSIDE-SPECIFIC EIIA COMPONENT"/>
    <property type="match status" value="1"/>
</dbReference>
<keyword evidence="2" id="KW-0762">Sugar transport</keyword>
<dbReference type="SUPFAM" id="SSF46973">
    <property type="entry name" value="Enzyme IIa from lactose specific PTS, IIa-lac"/>
    <property type="match status" value="1"/>
</dbReference>
<protein>
    <submittedName>
        <fullName evidence="8">PTS system, cellobiose-specific IIA component</fullName>
    </submittedName>
</protein>
<dbReference type="PROSITE" id="PS51095">
    <property type="entry name" value="PTS_EIIA_TYPE_3"/>
    <property type="match status" value="1"/>
</dbReference>
<reference evidence="8 9" key="1">
    <citation type="submission" date="2016-10" db="EMBL/GenBank/DDBJ databases">
        <authorList>
            <person name="de Groot N.N."/>
        </authorList>
    </citation>
    <scope>NUCLEOTIDE SEQUENCE [LARGE SCALE GENOMIC DNA]</scope>
    <source>
        <strain evidence="8 9">Calf135</strain>
    </source>
</reference>
<feature type="binding site" evidence="6">
    <location>
        <position position="83"/>
    </location>
    <ligand>
        <name>Mg(2+)</name>
        <dbReference type="ChEBI" id="CHEBI:18420"/>
        <note>ligand shared between all trimeric partners</note>
    </ligand>
</feature>
<accession>A0A1H8HFA8</accession>
<dbReference type="CDD" id="cd00215">
    <property type="entry name" value="PTS_IIA_lac"/>
    <property type="match status" value="1"/>
</dbReference>
<feature type="active site" description="Tele-phosphohistidine intermediate" evidence="5">
    <location>
        <position position="80"/>
    </location>
</feature>
<dbReference type="EMBL" id="FODF01000005">
    <property type="protein sequence ID" value="SEN54699.1"/>
    <property type="molecule type" value="Genomic_DNA"/>
</dbReference>
<evidence type="ECO:0000256" key="4">
    <source>
        <dbReference type="ARBA" id="ARBA00022683"/>
    </source>
</evidence>
<dbReference type="InterPro" id="IPR003188">
    <property type="entry name" value="PTS_IIA_lac/cel"/>
</dbReference>
<keyword evidence="6" id="KW-0460">Magnesium</keyword>
<evidence type="ECO:0000313" key="9">
    <source>
        <dbReference type="Proteomes" id="UP000199512"/>
    </source>
</evidence>
<dbReference type="InterPro" id="IPR036542">
    <property type="entry name" value="PTS_IIA_lac/cel_sf"/>
</dbReference>
<evidence type="ECO:0000313" key="8">
    <source>
        <dbReference type="EMBL" id="SEN54699.1"/>
    </source>
</evidence>
<proteinExistence type="predicted"/>
<keyword evidence="3" id="KW-0808">Transferase</keyword>
<evidence type="ECO:0000256" key="2">
    <source>
        <dbReference type="ARBA" id="ARBA00022597"/>
    </source>
</evidence>
<dbReference type="GO" id="GO:0009401">
    <property type="term" value="P:phosphoenolpyruvate-dependent sugar phosphotransferase system"/>
    <property type="evidence" value="ECO:0007669"/>
    <property type="project" value="UniProtKB-KW"/>
</dbReference>
<evidence type="ECO:0000256" key="5">
    <source>
        <dbReference type="PIRSR" id="PIRSR000699-1"/>
    </source>
</evidence>
<sequence length="110" mass="12704">MFKMSEELEMICFQIISNSGSAKSNYIEAIQKAKAKEYDEANRLMEEAEEYFLKAHKIHSELIQKEACGEKTEFSILLMHSEDQMSSTELSKILAQEVIELHKELNSIKN</sequence>
<evidence type="ECO:0000256" key="3">
    <source>
        <dbReference type="ARBA" id="ARBA00022679"/>
    </source>
</evidence>
<feature type="modified residue" description="Phosphohistidine; by HPr" evidence="7">
    <location>
        <position position="80"/>
    </location>
</feature>
<dbReference type="GO" id="GO:0016740">
    <property type="term" value="F:transferase activity"/>
    <property type="evidence" value="ECO:0007669"/>
    <property type="project" value="UniProtKB-KW"/>
</dbReference>
<dbReference type="AlphaFoldDB" id="A0A1H8HFA8"/>
<dbReference type="STRING" id="215200.SAMN05216454_105116"/>
<comment type="cofactor">
    <cofactor evidence="6">
        <name>Mg(2+)</name>
        <dbReference type="ChEBI" id="CHEBI:18420"/>
    </cofactor>
    <text evidence="6">Binds 1 Mg(2+) ion per trimer.</text>
</comment>
<evidence type="ECO:0000256" key="1">
    <source>
        <dbReference type="ARBA" id="ARBA00022448"/>
    </source>
</evidence>
<dbReference type="Pfam" id="PF02255">
    <property type="entry name" value="PTS_IIA"/>
    <property type="match status" value="1"/>
</dbReference>
<name>A0A1H8HFA8_9FIRM</name>
<dbReference type="Gene3D" id="1.20.58.80">
    <property type="entry name" value="Phosphotransferase system, lactose/cellobiose-type IIA subunit"/>
    <property type="match status" value="1"/>
</dbReference>
<evidence type="ECO:0000256" key="7">
    <source>
        <dbReference type="PROSITE-ProRule" id="PRU00418"/>
    </source>
</evidence>
<dbReference type="Proteomes" id="UP000199512">
    <property type="component" value="Unassembled WGS sequence"/>
</dbReference>
<keyword evidence="4" id="KW-0598">Phosphotransferase system</keyword>